<dbReference type="InterPro" id="IPR003661">
    <property type="entry name" value="HisK_dim/P_dom"/>
</dbReference>
<dbReference type="Pfam" id="PF02518">
    <property type="entry name" value="HATPase_c"/>
    <property type="match status" value="1"/>
</dbReference>
<dbReference type="PROSITE" id="PS50109">
    <property type="entry name" value="HIS_KIN"/>
    <property type="match status" value="1"/>
</dbReference>
<dbReference type="Gene3D" id="3.10.580.10">
    <property type="entry name" value="CBS-domain"/>
    <property type="match status" value="1"/>
</dbReference>
<dbReference type="Pfam" id="PF00512">
    <property type="entry name" value="HisKA"/>
    <property type="match status" value="1"/>
</dbReference>
<organism evidence="13 14">
    <name type="scientific">Spirulina subsalsa FACHB-351</name>
    <dbReference type="NCBI Taxonomy" id="234711"/>
    <lineage>
        <taxon>Bacteria</taxon>
        <taxon>Bacillati</taxon>
        <taxon>Cyanobacteriota</taxon>
        <taxon>Cyanophyceae</taxon>
        <taxon>Spirulinales</taxon>
        <taxon>Spirulinaceae</taxon>
        <taxon>Spirulina</taxon>
    </lineage>
</organism>
<dbReference type="Gene3D" id="2.10.70.100">
    <property type="match status" value="1"/>
</dbReference>
<dbReference type="CDD" id="cd00130">
    <property type="entry name" value="PAS"/>
    <property type="match status" value="2"/>
</dbReference>
<evidence type="ECO:0000313" key="14">
    <source>
        <dbReference type="Proteomes" id="UP001526426"/>
    </source>
</evidence>
<evidence type="ECO:0000259" key="10">
    <source>
        <dbReference type="PROSITE" id="PS50112"/>
    </source>
</evidence>
<evidence type="ECO:0000259" key="12">
    <source>
        <dbReference type="PROSITE" id="PS51371"/>
    </source>
</evidence>
<dbReference type="InterPro" id="IPR003594">
    <property type="entry name" value="HATPase_dom"/>
</dbReference>
<evidence type="ECO:0000259" key="11">
    <source>
        <dbReference type="PROSITE" id="PS50113"/>
    </source>
</evidence>
<dbReference type="PROSITE" id="PS50113">
    <property type="entry name" value="PAC"/>
    <property type="match status" value="1"/>
</dbReference>
<dbReference type="InterPro" id="IPR036890">
    <property type="entry name" value="HATPase_C_sf"/>
</dbReference>
<dbReference type="InterPro" id="IPR004358">
    <property type="entry name" value="Sig_transdc_His_kin-like_C"/>
</dbReference>
<dbReference type="InterPro" id="IPR000644">
    <property type="entry name" value="CBS_dom"/>
</dbReference>
<dbReference type="InterPro" id="IPR050351">
    <property type="entry name" value="BphY/WalK/GraS-like"/>
</dbReference>
<evidence type="ECO:0000256" key="1">
    <source>
        <dbReference type="ARBA" id="ARBA00000085"/>
    </source>
</evidence>
<dbReference type="PANTHER" id="PTHR42878:SF15">
    <property type="entry name" value="BACTERIOPHYTOCHROME"/>
    <property type="match status" value="1"/>
</dbReference>
<comment type="caution">
    <text evidence="13">The sequence shown here is derived from an EMBL/GenBank/DDBJ whole genome shotgun (WGS) entry which is preliminary data.</text>
</comment>
<evidence type="ECO:0000256" key="6">
    <source>
        <dbReference type="ARBA" id="ARBA00023012"/>
    </source>
</evidence>
<evidence type="ECO:0000256" key="4">
    <source>
        <dbReference type="ARBA" id="ARBA00022679"/>
    </source>
</evidence>
<dbReference type="PRINTS" id="PR00344">
    <property type="entry name" value="BCTRLSENSOR"/>
</dbReference>
<dbReference type="SUPFAM" id="SSF54631">
    <property type="entry name" value="CBS-domain pair"/>
    <property type="match status" value="1"/>
</dbReference>
<evidence type="ECO:0000259" key="9">
    <source>
        <dbReference type="PROSITE" id="PS50109"/>
    </source>
</evidence>
<dbReference type="InterPro" id="IPR013655">
    <property type="entry name" value="PAS_fold_3"/>
</dbReference>
<dbReference type="RefSeq" id="WP_265264315.1">
    <property type="nucleotide sequence ID" value="NZ_JAIHOM010000039.1"/>
</dbReference>
<dbReference type="PROSITE" id="PS51371">
    <property type="entry name" value="CBS"/>
    <property type="match status" value="1"/>
</dbReference>
<dbReference type="InterPro" id="IPR035965">
    <property type="entry name" value="PAS-like_dom_sf"/>
</dbReference>
<keyword evidence="7" id="KW-0472">Membrane</keyword>
<feature type="domain" description="CBS" evidence="12">
    <location>
        <begin position="77"/>
        <end position="135"/>
    </location>
</feature>
<evidence type="ECO:0000256" key="3">
    <source>
        <dbReference type="ARBA" id="ARBA00022553"/>
    </source>
</evidence>
<dbReference type="Gene3D" id="3.30.565.10">
    <property type="entry name" value="Histidine kinase-like ATPase, C-terminal domain"/>
    <property type="match status" value="1"/>
</dbReference>
<feature type="domain" description="Histidine kinase" evidence="9">
    <location>
        <begin position="400"/>
        <end position="611"/>
    </location>
</feature>
<dbReference type="SUPFAM" id="SSF55785">
    <property type="entry name" value="PYP-like sensor domain (PAS domain)"/>
    <property type="match status" value="2"/>
</dbReference>
<evidence type="ECO:0000256" key="7">
    <source>
        <dbReference type="ARBA" id="ARBA00023136"/>
    </source>
</evidence>
<dbReference type="SMART" id="SM00387">
    <property type="entry name" value="HATPase_c"/>
    <property type="match status" value="1"/>
</dbReference>
<dbReference type="SUPFAM" id="SSF55874">
    <property type="entry name" value="ATPase domain of HSP90 chaperone/DNA topoisomerase II/histidine kinase"/>
    <property type="match status" value="1"/>
</dbReference>
<dbReference type="InterPro" id="IPR001610">
    <property type="entry name" value="PAC"/>
</dbReference>
<evidence type="ECO:0000256" key="8">
    <source>
        <dbReference type="PROSITE-ProRule" id="PRU00703"/>
    </source>
</evidence>
<dbReference type="EMBL" id="JAIHOM010000039">
    <property type="protein sequence ID" value="MCW6036541.1"/>
    <property type="molecule type" value="Genomic_DNA"/>
</dbReference>
<keyword evidence="3" id="KW-0597">Phosphoprotein</keyword>
<dbReference type="Pfam" id="PF08447">
    <property type="entry name" value="PAS_3"/>
    <property type="match status" value="2"/>
</dbReference>
<name>A0ABT3L4V2_9CYAN</name>
<dbReference type="PROSITE" id="PS50112">
    <property type="entry name" value="PAS"/>
    <property type="match status" value="1"/>
</dbReference>
<evidence type="ECO:0000256" key="5">
    <source>
        <dbReference type="ARBA" id="ARBA00022777"/>
    </source>
</evidence>
<dbReference type="InterPro" id="IPR036097">
    <property type="entry name" value="HisK_dim/P_sf"/>
</dbReference>
<dbReference type="NCBIfam" id="TIGR00229">
    <property type="entry name" value="sensory_box"/>
    <property type="match status" value="2"/>
</dbReference>
<protein>
    <recommendedName>
        <fullName evidence="2">histidine kinase</fullName>
        <ecNumber evidence="2">2.7.13.3</ecNumber>
    </recommendedName>
</protein>
<dbReference type="InterPro" id="IPR046342">
    <property type="entry name" value="CBS_dom_sf"/>
</dbReference>
<dbReference type="InterPro" id="IPR000014">
    <property type="entry name" value="PAS"/>
</dbReference>
<dbReference type="InterPro" id="IPR005467">
    <property type="entry name" value="His_kinase_dom"/>
</dbReference>
<keyword evidence="6" id="KW-0902">Two-component regulatory system</keyword>
<sequence>MPFGVPTLADLETIIIPSPPQLTLEDSLQEAIAAISGADSCCVVISQPEGFGLLNAEDLVRLFAQGQDTRQPLATLDISPAPTLNLSDWQDIDQIGQCFLTEGVRHVLIVDDQGNLEGVISQDKWLSLLTPHRDIKKNLEPFFTLTLNLLCIADVQGRFIRLNPAWETTLGYQVKDLEGQILLDFIHPEDRAATLAAIEQLKGQEKVEGFVNRYRRADGRYVQLEWYTQPYGSFLYAVARNLTQQQEMEETLKKREAHLNAAQRIAHLGSWEFEVATGKITWSEQVFRLLGRDIALGMPSYEELLQIYHPEDQIYHDRVVAEAIATGKPYDLECRVCHEDGPYTYIQARGEPIMDAQGQVTALVGTVLDITERKTHETDLLRISQQLAASNEELEAFAYSVSHDLRAPLRAIDGFSQALLEDYGELFDDIAQDYFDRIRYNISRMSHLIDDLLSLSRVSRSELKPQQVNLSALASALSQDLQIQDPQRPVEFIIAPDLKVTADPTLMAIVLTNLLENAWKFTSHHPSARIELGVMPGKTTPVYFVRDDGAGFDMQYAKMLFGVFQRLHNTAEFPGTGIGLATVQRIIRRHGGKIWAEGAIEQGATFYFTIP</sequence>
<keyword evidence="4" id="KW-0808">Transferase</keyword>
<dbReference type="PANTHER" id="PTHR42878">
    <property type="entry name" value="TWO-COMPONENT HISTIDINE KINASE"/>
    <property type="match status" value="1"/>
</dbReference>
<proteinExistence type="predicted"/>
<evidence type="ECO:0000313" key="13">
    <source>
        <dbReference type="EMBL" id="MCW6036541.1"/>
    </source>
</evidence>
<dbReference type="SMART" id="SM00086">
    <property type="entry name" value="PAC"/>
    <property type="match status" value="2"/>
</dbReference>
<feature type="domain" description="PAS" evidence="10">
    <location>
        <begin position="152"/>
        <end position="205"/>
    </location>
</feature>
<keyword evidence="14" id="KW-1185">Reference proteome</keyword>
<dbReference type="CDD" id="cd00082">
    <property type="entry name" value="HisKA"/>
    <property type="match status" value="1"/>
</dbReference>
<dbReference type="InterPro" id="IPR000700">
    <property type="entry name" value="PAS-assoc_C"/>
</dbReference>
<dbReference type="Gene3D" id="1.10.287.130">
    <property type="match status" value="1"/>
</dbReference>
<evidence type="ECO:0000256" key="2">
    <source>
        <dbReference type="ARBA" id="ARBA00012438"/>
    </source>
</evidence>
<gene>
    <name evidence="13" type="ORF">K4A83_09740</name>
</gene>
<dbReference type="EC" id="2.7.13.3" evidence="2"/>
<dbReference type="Proteomes" id="UP001526426">
    <property type="component" value="Unassembled WGS sequence"/>
</dbReference>
<dbReference type="Gene3D" id="3.30.450.20">
    <property type="entry name" value="PAS domain"/>
    <property type="match status" value="2"/>
</dbReference>
<accession>A0ABT3L4V2</accession>
<keyword evidence="5" id="KW-0418">Kinase</keyword>
<feature type="domain" description="PAC" evidence="11">
    <location>
        <begin position="330"/>
        <end position="382"/>
    </location>
</feature>
<dbReference type="SMART" id="SM00388">
    <property type="entry name" value="HisKA"/>
    <property type="match status" value="1"/>
</dbReference>
<dbReference type="SMART" id="SM00091">
    <property type="entry name" value="PAS"/>
    <property type="match status" value="2"/>
</dbReference>
<reference evidence="13 14" key="1">
    <citation type="submission" date="2021-08" db="EMBL/GenBank/DDBJ databases">
        <title>Draft genome sequence of Spirulina subsalsa with high tolerance to salinity and hype-accumulation of phycocyanin.</title>
        <authorList>
            <person name="Pei H."/>
            <person name="Jiang L."/>
        </authorList>
    </citation>
    <scope>NUCLEOTIDE SEQUENCE [LARGE SCALE GENOMIC DNA]</scope>
    <source>
        <strain evidence="13 14">FACHB-351</strain>
    </source>
</reference>
<dbReference type="SUPFAM" id="SSF47384">
    <property type="entry name" value="Homodimeric domain of signal transducing histidine kinase"/>
    <property type="match status" value="1"/>
</dbReference>
<keyword evidence="8" id="KW-0129">CBS domain</keyword>
<comment type="catalytic activity">
    <reaction evidence="1">
        <text>ATP + protein L-histidine = ADP + protein N-phospho-L-histidine.</text>
        <dbReference type="EC" id="2.7.13.3"/>
    </reaction>
</comment>